<gene>
    <name evidence="8" type="ORF">GKO46_10835</name>
    <name evidence="9" type="ORF">GKO48_10705</name>
</gene>
<dbReference type="EMBL" id="CP046147">
    <property type="protein sequence ID" value="WFG40068.1"/>
    <property type="molecule type" value="Genomic_DNA"/>
</dbReference>
<name>A0AAJ5ZKX0_9CHLR</name>
<evidence type="ECO:0000259" key="7">
    <source>
        <dbReference type="PROSITE" id="PS51352"/>
    </source>
</evidence>
<accession>A0AAJ5ZKX0</accession>
<evidence type="ECO:0000256" key="5">
    <source>
        <dbReference type="ARBA" id="ARBA00023284"/>
    </source>
</evidence>
<dbReference type="Gene3D" id="3.40.30.10">
    <property type="entry name" value="Glutaredoxin"/>
    <property type="match status" value="1"/>
</dbReference>
<evidence type="ECO:0000313" key="10">
    <source>
        <dbReference type="Proteomes" id="UP001219901"/>
    </source>
</evidence>
<keyword evidence="2" id="KW-0201">Cytochrome c-type biogenesis</keyword>
<dbReference type="InterPro" id="IPR017937">
    <property type="entry name" value="Thioredoxin_CS"/>
</dbReference>
<reference evidence="9" key="2">
    <citation type="journal article" date="2023" name="Nat. Commun.">
        <title>Cultivation of marine bacteria of the SAR202 clade.</title>
        <authorList>
            <person name="Lim Y."/>
            <person name="Seo J.H."/>
            <person name="Giovannoni S.J."/>
            <person name="Kang I."/>
            <person name="Cho J.C."/>
        </authorList>
    </citation>
    <scope>NUCLEOTIDE SEQUENCE</scope>
    <source>
        <strain evidence="9">JH1073</strain>
    </source>
</reference>
<dbReference type="PANTHER" id="PTHR42852">
    <property type="entry name" value="THIOL:DISULFIDE INTERCHANGE PROTEIN DSBE"/>
    <property type="match status" value="1"/>
</dbReference>
<keyword evidence="3" id="KW-0735">Signal-anchor</keyword>
<dbReference type="EMBL" id="WMBE01000003">
    <property type="protein sequence ID" value="MDG0867560.1"/>
    <property type="molecule type" value="Genomic_DNA"/>
</dbReference>
<dbReference type="GO" id="GO:0016209">
    <property type="term" value="F:antioxidant activity"/>
    <property type="evidence" value="ECO:0007669"/>
    <property type="project" value="InterPro"/>
</dbReference>
<dbReference type="InterPro" id="IPR013766">
    <property type="entry name" value="Thioredoxin_domain"/>
</dbReference>
<keyword evidence="4" id="KW-1015">Disulfide bond</keyword>
<evidence type="ECO:0000256" key="3">
    <source>
        <dbReference type="ARBA" id="ARBA00022968"/>
    </source>
</evidence>
<comment type="subcellular location">
    <subcellularLocation>
        <location evidence="1">Cell envelope</location>
    </subcellularLocation>
</comment>
<dbReference type="GO" id="GO:0016491">
    <property type="term" value="F:oxidoreductase activity"/>
    <property type="evidence" value="ECO:0007669"/>
    <property type="project" value="InterPro"/>
</dbReference>
<dbReference type="GO" id="GO:0030313">
    <property type="term" value="C:cell envelope"/>
    <property type="evidence" value="ECO:0007669"/>
    <property type="project" value="UniProtKB-SubCell"/>
</dbReference>
<feature type="domain" description="Thioredoxin" evidence="7">
    <location>
        <begin position="63"/>
        <end position="205"/>
    </location>
</feature>
<dbReference type="PROSITE" id="PS51352">
    <property type="entry name" value="THIOREDOXIN_2"/>
    <property type="match status" value="1"/>
</dbReference>
<dbReference type="InterPro" id="IPR050553">
    <property type="entry name" value="Thioredoxin_ResA/DsbE_sf"/>
</dbReference>
<evidence type="ECO:0000256" key="2">
    <source>
        <dbReference type="ARBA" id="ARBA00022748"/>
    </source>
</evidence>
<evidence type="ECO:0000256" key="4">
    <source>
        <dbReference type="ARBA" id="ARBA00023157"/>
    </source>
</evidence>
<keyword evidence="6" id="KW-0812">Transmembrane</keyword>
<dbReference type="InterPro" id="IPR036249">
    <property type="entry name" value="Thioredoxin-like_sf"/>
</dbReference>
<dbReference type="PANTHER" id="PTHR42852:SF6">
    <property type="entry name" value="THIOL:DISULFIDE INTERCHANGE PROTEIN DSBE"/>
    <property type="match status" value="1"/>
</dbReference>
<keyword evidence="6" id="KW-0472">Membrane</keyword>
<protein>
    <submittedName>
        <fullName evidence="9">Redoxin domain-containing protein</fullName>
    </submittedName>
</protein>
<dbReference type="GO" id="GO:0017004">
    <property type="term" value="P:cytochrome complex assembly"/>
    <property type="evidence" value="ECO:0007669"/>
    <property type="project" value="UniProtKB-KW"/>
</dbReference>
<evidence type="ECO:0000256" key="1">
    <source>
        <dbReference type="ARBA" id="ARBA00004196"/>
    </source>
</evidence>
<reference evidence="10 11" key="1">
    <citation type="submission" date="2019-11" db="EMBL/GenBank/DDBJ databases">
        <authorList>
            <person name="Cho J.-C."/>
        </authorList>
    </citation>
    <scope>NUCLEOTIDE SEQUENCE [LARGE SCALE GENOMIC DNA]</scope>
    <source>
        <strain evidence="9 10">JH1073</strain>
        <strain evidence="8 11">JH702</strain>
    </source>
</reference>
<dbReference type="SUPFAM" id="SSF52833">
    <property type="entry name" value="Thioredoxin-like"/>
    <property type="match status" value="1"/>
</dbReference>
<evidence type="ECO:0000313" key="9">
    <source>
        <dbReference type="EMBL" id="WFG40068.1"/>
    </source>
</evidence>
<keyword evidence="10" id="KW-1185">Reference proteome</keyword>
<dbReference type="Pfam" id="PF00578">
    <property type="entry name" value="AhpC-TSA"/>
    <property type="match status" value="1"/>
</dbReference>
<dbReference type="CDD" id="cd02966">
    <property type="entry name" value="TlpA_like_family"/>
    <property type="match status" value="1"/>
</dbReference>
<proteinExistence type="predicted"/>
<organism evidence="9 10">
    <name type="scientific">Candidatus Lucifugimonas marina</name>
    <dbReference type="NCBI Taxonomy" id="3038979"/>
    <lineage>
        <taxon>Bacteria</taxon>
        <taxon>Bacillati</taxon>
        <taxon>Chloroflexota</taxon>
        <taxon>Dehalococcoidia</taxon>
        <taxon>SAR202 cluster</taxon>
        <taxon>Candidatus Lucifugimonadales</taxon>
        <taxon>Candidatus Lucifugimonadaceae</taxon>
        <taxon>Candidatus Lucifugimonas</taxon>
    </lineage>
</organism>
<feature type="transmembrane region" description="Helical" evidence="6">
    <location>
        <begin position="21"/>
        <end position="44"/>
    </location>
</feature>
<dbReference type="PROSITE" id="PS00194">
    <property type="entry name" value="THIOREDOXIN_1"/>
    <property type="match status" value="1"/>
</dbReference>
<keyword evidence="5" id="KW-0676">Redox-active center</keyword>
<evidence type="ECO:0000256" key="6">
    <source>
        <dbReference type="SAM" id="Phobius"/>
    </source>
</evidence>
<evidence type="ECO:0000313" key="11">
    <source>
        <dbReference type="Proteomes" id="UP001321249"/>
    </source>
</evidence>
<dbReference type="Proteomes" id="UP001219901">
    <property type="component" value="Chromosome"/>
</dbReference>
<sequence length="210" mass="23108">MGIRRRRRKNRRVGQVVVGQRRSVLIGVGIPVLLVLSLFAWGVIQNDGEAGRPGINDNFGEVNLSVDPFADFELTTLDGEVISIADYRGKIVVVDFWSSWCAPCRAEGPVLAETYDKWQERGVEFIGIAIWDSEDPVREFIERNAIHYVNGIDPSGKISVDFGVSGIPEKFFITPEGEIVKKVVGPNTSRTLDDILTDMTDAALGITTSG</sequence>
<dbReference type="AlphaFoldDB" id="A0AAJ5ZKX0"/>
<dbReference type="Proteomes" id="UP001321249">
    <property type="component" value="Unassembled WGS sequence"/>
</dbReference>
<evidence type="ECO:0000313" key="8">
    <source>
        <dbReference type="EMBL" id="MDG0867560.1"/>
    </source>
</evidence>
<keyword evidence="6" id="KW-1133">Transmembrane helix</keyword>
<reference evidence="10" key="3">
    <citation type="submission" date="2023-06" db="EMBL/GenBank/DDBJ databases">
        <title>Pangenomics reveal diversification of enzyme families and niche specialization in globally abundant SAR202 bacteria.</title>
        <authorList>
            <person name="Saw J.H.W."/>
        </authorList>
    </citation>
    <scope>NUCLEOTIDE SEQUENCE [LARGE SCALE GENOMIC DNA]</scope>
    <source>
        <strain evidence="10">JH1073</strain>
    </source>
</reference>
<dbReference type="InterPro" id="IPR000866">
    <property type="entry name" value="AhpC/TSA"/>
</dbReference>